<gene>
    <name evidence="2" type="ORF">OF897_15465</name>
</gene>
<reference evidence="2" key="1">
    <citation type="submission" date="2022-10" db="EMBL/GenBank/DDBJ databases">
        <title>Chryseobacterium sp. nov., a novel bacterial species.</title>
        <authorList>
            <person name="Cao Y."/>
        </authorList>
    </citation>
    <scope>NUCLEOTIDE SEQUENCE</scope>
    <source>
        <strain evidence="2">CCTCC AB2015118</strain>
    </source>
</reference>
<protein>
    <submittedName>
        <fullName evidence="2">Uncharacterized protein</fullName>
    </submittedName>
</protein>
<feature type="chain" id="PRO_5047255200" evidence="1">
    <location>
        <begin position="23"/>
        <end position="170"/>
    </location>
</feature>
<evidence type="ECO:0000313" key="3">
    <source>
        <dbReference type="Proteomes" id="UP001073122"/>
    </source>
</evidence>
<keyword evidence="3" id="KW-1185">Reference proteome</keyword>
<proteinExistence type="predicted"/>
<evidence type="ECO:0000313" key="2">
    <source>
        <dbReference type="EMBL" id="MCX8525316.1"/>
    </source>
</evidence>
<dbReference type="RefSeq" id="WP_267266579.1">
    <property type="nucleotide sequence ID" value="NZ_JAOVZW010000019.1"/>
</dbReference>
<name>A0ABT3XUH1_9FLAO</name>
<keyword evidence="1" id="KW-0732">Signal</keyword>
<accession>A0ABT3XUH1</accession>
<dbReference type="EMBL" id="JAOVZW010000019">
    <property type="protein sequence ID" value="MCX8525316.1"/>
    <property type="molecule type" value="Genomic_DNA"/>
</dbReference>
<sequence>MILLKKITFLSTLFLSTYMLFAQGKSSHEDHKIIDSNPIYTITGNGISNSGTQEKLFFSTQNNSEIEVLDNTVKVKKDGIYRFTLSTNLNAAERKQKDISYYVSLNGKESFNKNQRNIPANGEYYFQIQLKANDLIAFNVKGNEEINNNLQNTLKIQFTDPKLIKTEDKH</sequence>
<feature type="signal peptide" evidence="1">
    <location>
        <begin position="1"/>
        <end position="22"/>
    </location>
</feature>
<dbReference type="Proteomes" id="UP001073122">
    <property type="component" value="Unassembled WGS sequence"/>
</dbReference>
<evidence type="ECO:0000256" key="1">
    <source>
        <dbReference type="SAM" id="SignalP"/>
    </source>
</evidence>
<organism evidence="2 3">
    <name type="scientific">Chryseobacterium formosus</name>
    <dbReference type="NCBI Taxonomy" id="1537363"/>
    <lineage>
        <taxon>Bacteria</taxon>
        <taxon>Pseudomonadati</taxon>
        <taxon>Bacteroidota</taxon>
        <taxon>Flavobacteriia</taxon>
        <taxon>Flavobacteriales</taxon>
        <taxon>Weeksellaceae</taxon>
        <taxon>Chryseobacterium group</taxon>
        <taxon>Chryseobacterium</taxon>
    </lineage>
</organism>
<comment type="caution">
    <text evidence="2">The sequence shown here is derived from an EMBL/GenBank/DDBJ whole genome shotgun (WGS) entry which is preliminary data.</text>
</comment>